<dbReference type="PANTHER" id="PTHR43403">
    <property type="entry name" value="NAD-SPECIFIC GLUTAMATE DEHYDROGENASE"/>
    <property type="match status" value="1"/>
</dbReference>
<dbReference type="InterPro" id="IPR007780">
    <property type="entry name" value="NAD_Glu_DH_bac"/>
</dbReference>
<proteinExistence type="predicted"/>
<dbReference type="PANTHER" id="PTHR43403:SF1">
    <property type="entry name" value="NAD-SPECIFIC GLUTAMATE DEHYDROGENASE"/>
    <property type="match status" value="1"/>
</dbReference>
<dbReference type="EMBL" id="JAOX01000001">
    <property type="protein sequence ID" value="ETZ87930.1"/>
    <property type="molecule type" value="Genomic_DNA"/>
</dbReference>
<reference evidence="2 3" key="1">
    <citation type="submission" date="2014-01" db="EMBL/GenBank/DDBJ databases">
        <authorList>
            <person name="Zelazny A."/>
            <person name="Olivier K."/>
            <person name="Sampaio E.P."/>
            <person name="Holland S.M."/>
            <person name="Tallon L.J."/>
            <person name="Sadzewicz L.K."/>
            <person name="Sengamalay N."/>
            <person name="Fraser C.M."/>
            <person name="Hine E."/>
            <person name="Shefchek K.A."/>
            <person name="Das S.P."/>
            <person name="Shallom S.J."/>
            <person name="Agrawal S."/>
            <person name="Tettelin H."/>
        </authorList>
    </citation>
    <scope>NUCLEOTIDE SEQUENCE [LARGE SCALE GENOMIC DNA]</scope>
    <source>
        <strain evidence="2 3">MAB_030201_1075</strain>
    </source>
</reference>
<gene>
    <name evidence="2" type="ORF">L829_1485</name>
</gene>
<evidence type="ECO:0000259" key="1">
    <source>
        <dbReference type="Pfam" id="PF21074"/>
    </source>
</evidence>
<dbReference type="GO" id="GO:0004352">
    <property type="term" value="F:glutamate dehydrogenase (NAD+) activity"/>
    <property type="evidence" value="ECO:0007669"/>
    <property type="project" value="InterPro"/>
</dbReference>
<accession>A0A829PK03</accession>
<sequence length="140" mass="14941">MAAIAQPGLPSESEIAARTQDGLGLTRPEIAVLLAYSKNVVRQELLSSDIPDDPAFVSALSAYFPDSWQCGLLTDGITEHRLTELPRHIDGCQSIAPERISRLKEVVARSRRDGFVDVPRAAAISAELSSLCRRAGGAGG</sequence>
<dbReference type="InterPro" id="IPR048381">
    <property type="entry name" value="GDH_C"/>
</dbReference>
<evidence type="ECO:0000313" key="2">
    <source>
        <dbReference type="EMBL" id="ETZ87930.1"/>
    </source>
</evidence>
<dbReference type="Pfam" id="PF21074">
    <property type="entry name" value="GDH_C"/>
    <property type="match status" value="1"/>
</dbReference>
<dbReference type="AlphaFoldDB" id="A0A829PK03"/>
<feature type="domain" description="NAD-specific glutamate dehydrogenase C-terminal" evidence="1">
    <location>
        <begin position="22"/>
        <end position="82"/>
    </location>
</feature>
<organism evidence="2 3">
    <name type="scientific">Mycobacteroides abscessus MAB_030201_1075</name>
    <dbReference type="NCBI Taxonomy" id="1335410"/>
    <lineage>
        <taxon>Bacteria</taxon>
        <taxon>Bacillati</taxon>
        <taxon>Actinomycetota</taxon>
        <taxon>Actinomycetes</taxon>
        <taxon>Mycobacteriales</taxon>
        <taxon>Mycobacteriaceae</taxon>
        <taxon>Mycobacteroides</taxon>
        <taxon>Mycobacteroides abscessus</taxon>
    </lineage>
</organism>
<protein>
    <submittedName>
        <fullName evidence="2">Bacterial NAD-glutamate dehydrogenase family protein</fullName>
    </submittedName>
</protein>
<evidence type="ECO:0000313" key="3">
    <source>
        <dbReference type="Proteomes" id="UP000019854"/>
    </source>
</evidence>
<comment type="caution">
    <text evidence="2">The sequence shown here is derived from an EMBL/GenBank/DDBJ whole genome shotgun (WGS) entry which is preliminary data.</text>
</comment>
<dbReference type="GO" id="GO:0004069">
    <property type="term" value="F:L-aspartate:2-oxoglutarate aminotransferase activity"/>
    <property type="evidence" value="ECO:0007669"/>
    <property type="project" value="InterPro"/>
</dbReference>
<name>A0A829PK03_9MYCO</name>
<dbReference type="Proteomes" id="UP000019854">
    <property type="component" value="Unassembled WGS sequence"/>
</dbReference>
<dbReference type="GO" id="GO:0006538">
    <property type="term" value="P:L-glutamate catabolic process"/>
    <property type="evidence" value="ECO:0007669"/>
    <property type="project" value="InterPro"/>
</dbReference>